<dbReference type="Pfam" id="PF00454">
    <property type="entry name" value="PI3_PI4_kinase"/>
    <property type="match status" value="1"/>
</dbReference>
<evidence type="ECO:0000256" key="4">
    <source>
        <dbReference type="ARBA" id="ARBA00012513"/>
    </source>
</evidence>
<dbReference type="EC" id="2.7.11.1" evidence="4"/>
<feature type="region of interest" description="Disordered" evidence="21">
    <location>
        <begin position="2650"/>
        <end position="2673"/>
    </location>
</feature>
<evidence type="ECO:0000256" key="2">
    <source>
        <dbReference type="ARBA" id="ARBA00010769"/>
    </source>
</evidence>
<dbReference type="PROSITE" id="PS51190">
    <property type="entry name" value="FATC"/>
    <property type="match status" value="1"/>
</dbReference>
<feature type="region of interest" description="Disordered" evidence="21">
    <location>
        <begin position="1937"/>
        <end position="1962"/>
    </location>
</feature>
<evidence type="ECO:0000259" key="23">
    <source>
        <dbReference type="PROSITE" id="PS51189"/>
    </source>
</evidence>
<evidence type="ECO:0000256" key="8">
    <source>
        <dbReference type="ARBA" id="ARBA00022679"/>
    </source>
</evidence>
<evidence type="ECO:0000256" key="19">
    <source>
        <dbReference type="ARBA" id="ARBA00047899"/>
    </source>
</evidence>
<dbReference type="InterPro" id="IPR003152">
    <property type="entry name" value="FATC_dom"/>
</dbReference>
<keyword evidence="13" id="KW-0539">Nucleus</keyword>
<evidence type="ECO:0000256" key="6">
    <source>
        <dbReference type="ARBA" id="ARBA00020288"/>
    </source>
</evidence>
<dbReference type="Gene3D" id="1.10.1070.11">
    <property type="entry name" value="Phosphatidylinositol 3-/4-kinase, catalytic domain"/>
    <property type="match status" value="1"/>
</dbReference>
<feature type="region of interest" description="Disordered" evidence="21">
    <location>
        <begin position="424"/>
        <end position="475"/>
    </location>
</feature>
<evidence type="ECO:0000259" key="22">
    <source>
        <dbReference type="PROSITE" id="PS50290"/>
    </source>
</evidence>
<feature type="compositionally biased region" description="Low complexity" evidence="21">
    <location>
        <begin position="2656"/>
        <end position="2673"/>
    </location>
</feature>
<evidence type="ECO:0000256" key="3">
    <source>
        <dbReference type="ARBA" id="ARBA00011370"/>
    </source>
</evidence>
<dbReference type="Pfam" id="PF11640">
    <property type="entry name" value="TAN"/>
    <property type="match status" value="1"/>
</dbReference>
<dbReference type="InterPro" id="IPR014009">
    <property type="entry name" value="PIK_FAT"/>
</dbReference>
<reference evidence="25" key="2">
    <citation type="submission" date="2016-04" db="EMBL/GenBank/DDBJ databases">
        <authorList>
            <person name="Evans L.H."/>
            <person name="Alamgir A."/>
            <person name="Owens N."/>
            <person name="Weber N.D."/>
            <person name="Virtaneva K."/>
            <person name="Barbian K."/>
            <person name="Babar A."/>
            <person name="Rosenke K."/>
        </authorList>
    </citation>
    <scope>NUCLEOTIDE SEQUENCE</scope>
    <source>
        <strain evidence="25">UB2112</strain>
    </source>
</reference>
<dbReference type="GO" id="GO:0004674">
    <property type="term" value="F:protein serine/threonine kinase activity"/>
    <property type="evidence" value="ECO:0007669"/>
    <property type="project" value="UniProtKB-KW"/>
</dbReference>
<dbReference type="InterPro" id="IPR044107">
    <property type="entry name" value="PIKKc_ATM"/>
</dbReference>
<keyword evidence="9" id="KW-0547">Nucleotide-binding</keyword>
<comment type="function">
    <text evidence="14">Serine/threonine protein kinase which activates checkpoint signaling upon genotoxic stresses such as ionizing radiation (IR), ultraviolet light (UV), or DNA replication stalling, thereby acting as a DNA damage sensor. Recognizes the substrate consensus sequence [ST]-Q. Phosphorylates histone H2A to form H2AS128ph (gamma-H2A) at sites of DNA damage, involved in the regulation of DNA damage response mechanism. Required for the control of telomere length and genome stability.</text>
</comment>
<dbReference type="InterPro" id="IPR011009">
    <property type="entry name" value="Kinase-like_dom_sf"/>
</dbReference>
<evidence type="ECO:0000256" key="15">
    <source>
        <dbReference type="ARBA" id="ARBA00030020"/>
    </source>
</evidence>
<evidence type="ECO:0000256" key="1">
    <source>
        <dbReference type="ARBA" id="ARBA00004123"/>
    </source>
</evidence>
<dbReference type="InterPro" id="IPR038980">
    <property type="entry name" value="ATM_plant"/>
</dbReference>
<reference evidence="26" key="3">
    <citation type="submission" date="2018-08" db="EMBL/GenBank/DDBJ databases">
        <authorList>
            <person name="Guldener U."/>
        </authorList>
    </citation>
    <scope>NUCLEOTIDE SEQUENCE</scope>
    <source>
        <strain evidence="26">UB2</strain>
    </source>
</reference>
<dbReference type="PROSITE" id="PS00915">
    <property type="entry name" value="PI3_4_KINASE_1"/>
    <property type="match status" value="1"/>
</dbReference>
<evidence type="ECO:0000256" key="13">
    <source>
        <dbReference type="ARBA" id="ARBA00023242"/>
    </source>
</evidence>
<evidence type="ECO:0000256" key="12">
    <source>
        <dbReference type="ARBA" id="ARBA00022840"/>
    </source>
</evidence>
<evidence type="ECO:0000313" key="27">
    <source>
        <dbReference type="Proteomes" id="UP000179920"/>
    </source>
</evidence>
<dbReference type="SMART" id="SM00146">
    <property type="entry name" value="PI3Kc"/>
    <property type="match status" value="1"/>
</dbReference>
<evidence type="ECO:0000256" key="21">
    <source>
        <dbReference type="SAM" id="MobiDB-lite"/>
    </source>
</evidence>
<feature type="compositionally biased region" description="Polar residues" evidence="21">
    <location>
        <begin position="443"/>
        <end position="458"/>
    </location>
</feature>
<feature type="compositionally biased region" description="Low complexity" evidence="21">
    <location>
        <begin position="994"/>
        <end position="1006"/>
    </location>
</feature>
<evidence type="ECO:0000256" key="18">
    <source>
        <dbReference type="ARBA" id="ARBA00032467"/>
    </source>
</evidence>
<feature type="domain" description="FAT" evidence="23">
    <location>
        <begin position="2023"/>
        <end position="2644"/>
    </location>
</feature>
<dbReference type="PROSITE" id="PS50290">
    <property type="entry name" value="PI3_4_KINASE_3"/>
    <property type="match status" value="1"/>
</dbReference>
<comment type="catalytic activity">
    <reaction evidence="19">
        <text>L-threonyl-[protein] + ATP = O-phospho-L-threonyl-[protein] + ADP + H(+)</text>
        <dbReference type="Rhea" id="RHEA:46608"/>
        <dbReference type="Rhea" id="RHEA-COMP:11060"/>
        <dbReference type="Rhea" id="RHEA-COMP:11605"/>
        <dbReference type="ChEBI" id="CHEBI:15378"/>
        <dbReference type="ChEBI" id="CHEBI:30013"/>
        <dbReference type="ChEBI" id="CHEBI:30616"/>
        <dbReference type="ChEBI" id="CHEBI:61977"/>
        <dbReference type="ChEBI" id="CHEBI:456216"/>
        <dbReference type="EC" id="2.7.11.1"/>
    </reaction>
</comment>
<dbReference type="SMART" id="SM01342">
    <property type="entry name" value="TAN"/>
    <property type="match status" value="1"/>
</dbReference>
<dbReference type="InterPro" id="IPR018936">
    <property type="entry name" value="PI3/4_kinase_CS"/>
</dbReference>
<dbReference type="PANTHER" id="PTHR37079">
    <property type="entry name" value="SERINE/THREONINE-PROTEIN KINASE ATM"/>
    <property type="match status" value="1"/>
</dbReference>
<comment type="subcellular location">
    <subcellularLocation>
        <location evidence="1">Nucleus</location>
    </subcellularLocation>
</comment>
<evidence type="ECO:0000313" key="26">
    <source>
        <dbReference type="EMBL" id="SYW75713.1"/>
    </source>
</evidence>
<feature type="domain" description="FATC" evidence="24">
    <location>
        <begin position="3139"/>
        <end position="3171"/>
    </location>
</feature>
<keyword evidence="7" id="KW-0723">Serine/threonine-protein kinase</keyword>
<dbReference type="SUPFAM" id="SSF56112">
    <property type="entry name" value="Protein kinase-like (PK-like)"/>
    <property type="match status" value="1"/>
</dbReference>
<dbReference type="EMBL" id="LT558128">
    <property type="protein sequence ID" value="SAM83948.1"/>
    <property type="molecule type" value="Genomic_DNA"/>
</dbReference>
<evidence type="ECO:0000256" key="16">
    <source>
        <dbReference type="ARBA" id="ARBA00030222"/>
    </source>
</evidence>
<evidence type="ECO:0000256" key="5">
    <source>
        <dbReference type="ARBA" id="ARBA00014619"/>
    </source>
</evidence>
<reference evidence="27" key="1">
    <citation type="submission" date="2016-04" db="EMBL/GenBank/DDBJ databases">
        <authorList>
            <person name="Guldener U."/>
            <person name="Guldener U."/>
        </authorList>
    </citation>
    <scope>NUCLEOTIDE SEQUENCE [LARGE SCALE GENOMIC DNA]</scope>
    <source>
        <strain evidence="27">UB2112</strain>
    </source>
</reference>
<dbReference type="GO" id="GO:0035556">
    <property type="term" value="P:intracellular signal transduction"/>
    <property type="evidence" value="ECO:0007669"/>
    <property type="project" value="UniProtKB-ARBA"/>
</dbReference>
<protein>
    <recommendedName>
        <fullName evidence="5">Serine/threonine-protein kinase TEL1</fullName>
        <ecNumber evidence="4">2.7.11.1</ecNumber>
    </recommendedName>
    <alternativeName>
        <fullName evidence="15">ATM homolog</fullName>
    </alternativeName>
    <alternativeName>
        <fullName evidence="17 18">DNA-damage checkpoint kinase TEL1</fullName>
    </alternativeName>
    <alternativeName>
        <fullName evidence="6">Serine/threonine-protein kinase tel1</fullName>
    </alternativeName>
    <alternativeName>
        <fullName evidence="16">Telomere length regulation protein 1</fullName>
    </alternativeName>
</protein>
<evidence type="ECO:0000256" key="17">
    <source>
        <dbReference type="ARBA" id="ARBA00031460"/>
    </source>
</evidence>
<gene>
    <name evidence="26" type="ORF">UBRO2_00868</name>
    <name evidence="25" type="ORF">UBRO_06262</name>
</gene>
<dbReference type="PANTHER" id="PTHR37079:SF4">
    <property type="entry name" value="SERINE_THREONINE-PROTEIN KINASE ATM"/>
    <property type="match status" value="1"/>
</dbReference>
<dbReference type="Proteomes" id="UP000179920">
    <property type="component" value="Chromosome XII"/>
</dbReference>
<evidence type="ECO:0000256" key="14">
    <source>
        <dbReference type="ARBA" id="ARBA00025079"/>
    </source>
</evidence>
<evidence type="ECO:0000313" key="25">
    <source>
        <dbReference type="EMBL" id="SAM83948.1"/>
    </source>
</evidence>
<dbReference type="OrthoDB" id="381190at2759"/>
<dbReference type="SMART" id="SM01343">
    <property type="entry name" value="FATC"/>
    <property type="match status" value="1"/>
</dbReference>
<dbReference type="CDD" id="cd05171">
    <property type="entry name" value="PIKKc_ATM"/>
    <property type="match status" value="1"/>
</dbReference>
<evidence type="ECO:0000256" key="9">
    <source>
        <dbReference type="ARBA" id="ARBA00022741"/>
    </source>
</evidence>
<feature type="region of interest" description="Disordered" evidence="21">
    <location>
        <begin position="974"/>
        <end position="1006"/>
    </location>
</feature>
<evidence type="ECO:0000256" key="11">
    <source>
        <dbReference type="ARBA" id="ARBA00022777"/>
    </source>
</evidence>
<comment type="subunit">
    <text evidence="3">Associates with DNA double-strand breaks.</text>
</comment>
<proteinExistence type="inferred from homology"/>
<keyword evidence="28" id="KW-1185">Reference proteome</keyword>
<feature type="domain" description="PI3K/PI4K catalytic" evidence="22">
    <location>
        <begin position="2777"/>
        <end position="3085"/>
    </location>
</feature>
<dbReference type="EMBL" id="ULHB01000009">
    <property type="protein sequence ID" value="SYW75713.1"/>
    <property type="molecule type" value="Genomic_DNA"/>
</dbReference>
<dbReference type="Proteomes" id="UP000658997">
    <property type="component" value="Unassembled WGS sequence"/>
</dbReference>
<dbReference type="GO" id="GO:0005634">
    <property type="term" value="C:nucleus"/>
    <property type="evidence" value="ECO:0007669"/>
    <property type="project" value="UniProtKB-SubCell"/>
</dbReference>
<evidence type="ECO:0000256" key="7">
    <source>
        <dbReference type="ARBA" id="ARBA00022527"/>
    </source>
</evidence>
<keyword evidence="12" id="KW-0067">ATP-binding</keyword>
<dbReference type="PROSITE" id="PS51189">
    <property type="entry name" value="FAT"/>
    <property type="match status" value="1"/>
</dbReference>
<feature type="compositionally biased region" description="Polar residues" evidence="21">
    <location>
        <begin position="974"/>
        <end position="984"/>
    </location>
</feature>
<name>A0A1K0G8A4_9BASI</name>
<keyword evidence="10" id="KW-0227">DNA damage</keyword>
<accession>A0A1K0G8A4</accession>
<dbReference type="InterPro" id="IPR036940">
    <property type="entry name" value="PI3/4_kinase_cat_sf"/>
</dbReference>
<evidence type="ECO:0000256" key="10">
    <source>
        <dbReference type="ARBA" id="ARBA00022763"/>
    </source>
</evidence>
<dbReference type="GO" id="GO:0006281">
    <property type="term" value="P:DNA repair"/>
    <property type="evidence" value="ECO:0007669"/>
    <property type="project" value="InterPro"/>
</dbReference>
<dbReference type="GO" id="GO:0005524">
    <property type="term" value="F:ATP binding"/>
    <property type="evidence" value="ECO:0007669"/>
    <property type="project" value="UniProtKB-KW"/>
</dbReference>
<comment type="similarity">
    <text evidence="2">Belongs to the PI3/PI4-kinase family. ATM subfamily.</text>
</comment>
<evidence type="ECO:0000259" key="24">
    <source>
        <dbReference type="PROSITE" id="PS51190"/>
    </source>
</evidence>
<evidence type="ECO:0000313" key="28">
    <source>
        <dbReference type="Proteomes" id="UP000658997"/>
    </source>
</evidence>
<organism evidence="25 27">
    <name type="scientific">Ustilago bromivora</name>
    <dbReference type="NCBI Taxonomy" id="307758"/>
    <lineage>
        <taxon>Eukaryota</taxon>
        <taxon>Fungi</taxon>
        <taxon>Dikarya</taxon>
        <taxon>Basidiomycota</taxon>
        <taxon>Ustilaginomycotina</taxon>
        <taxon>Ustilaginomycetes</taxon>
        <taxon>Ustilaginales</taxon>
        <taxon>Ustilaginaceae</taxon>
        <taxon>Ustilago</taxon>
    </lineage>
</organism>
<keyword evidence="11" id="KW-0418">Kinase</keyword>
<dbReference type="Pfam" id="PF02260">
    <property type="entry name" value="FATC"/>
    <property type="match status" value="1"/>
</dbReference>
<dbReference type="InterPro" id="IPR021668">
    <property type="entry name" value="TAN"/>
</dbReference>
<comment type="catalytic activity">
    <reaction evidence="20">
        <text>L-seryl-[protein] + ATP = O-phospho-L-seryl-[protein] + ADP + H(+)</text>
        <dbReference type="Rhea" id="RHEA:17989"/>
        <dbReference type="Rhea" id="RHEA-COMP:9863"/>
        <dbReference type="Rhea" id="RHEA-COMP:11604"/>
        <dbReference type="ChEBI" id="CHEBI:15378"/>
        <dbReference type="ChEBI" id="CHEBI:29999"/>
        <dbReference type="ChEBI" id="CHEBI:30616"/>
        <dbReference type="ChEBI" id="CHEBI:83421"/>
        <dbReference type="ChEBI" id="CHEBI:456216"/>
        <dbReference type="EC" id="2.7.11.1"/>
    </reaction>
</comment>
<dbReference type="InterPro" id="IPR000403">
    <property type="entry name" value="PI3/4_kinase_cat_dom"/>
</dbReference>
<sequence length="3171" mass="348727">MAFSLHEALEQIRSDKIKERQQGLEALEHIFSDLDDFHNLEPKQDGKAWLKVFQSLFACVLAEKAACIRKGSFSDAQPVALARLQRAAQVLRSLVQGAASLLTRKVVKALLTHILQMLNHRGTLLRPIAPAYISALCAILKHQHHVDHLDPEDWCTASSLCFDVLLGRDLEGTAAATNPQEWLALIPAPPSASTNRRTLSLEDAVTAECLRHLMASTVAPLFGSHGYGVQLLADYTRFFLFFDVESSAHLPAMTAFVTLIEHLELNHTREVIYSTLALRRILFYLWDTKNRLLKIQLLLFLRIVSPLIASCATKQTEVGLSQDHPNFSALRIEAAGFLELAYDTLLRDPETRWGLEPMRLDALVFHWPQQSQTGSSKSSSVLCNSAFHLGPYSAEQDTLAWCRLTLQVDLLEALVLMDHLSEENGTSPANHRVGAADEPAPSLATTSQPLSTPKNVSNAKRGIGPTASSPQKRRKMERTIRSFKFSWLRHLLNIITGTEQPSPPTSAARLCALQLLTFVVLTHPDFIGHDNVGDGVQKRLLQLPTNTDAHIISWSYVALGAIAMTYDTANTQITDSNFNWVKTPSGRFASSHAMQSLQLADTCRAAAFLQSILLVRGAIPEDGEVSALSRFLAEVDLQGPPVLCDSVCHLMALVLLRTASDRKYQHLDAKRKIGAWFSNTYSPVDVFRSTSSTSNGRSAAMFLPYHDLLRLLDCIVTERRSGYPDATCMSDIIYTDSIAEFMRRRAQLQPLRDLILKSCISVAAEANNPVPKEAPEGTPPLLSAESYERMISVLDKKVMACAEALKGLVGELGSQPSASCQAAISALHVAMLTVEIRARSHPRSSMSRQPRIRSDCQVIMKLVDVAFTSKSMCVDECKLVIQQLGLLVPSGILSASGDTPFTSLLRIPGAASGIAANSGITPSQSHTAVSRSLAFDDSHKRFWVAIQDAEMAEAMMSCCERVLERALLGDQQLESQPASASGANSRDAFDDMSESGSSSQRRAWSSEAQSCMQSTQDIVSVVLRLLGEVPRILSGNADSQRDERIVSLFFDCPVEAIISLAPVLLESRSTGTLWISQRDLVDALDRIGSELLTSYHFAKLPAARIAAVNAVAHAVPLLLKELDEQSDLFDKVQKLAIFFADQIGRTKWPAPWQVQVACAEFLATCLRLDPEGRMCQSGSARGPAFSPLNALLQVNADADIRVRALGSSIASTAFDSVSSDEAHIAGIYSTFRDRLPSDSSIPQQILTRALSLCNVAIANSSVRRSSLFHLLEIVLATGMLPGTVQQLFAQVAVRLGFADASSCYQAFAAQITWGMATNAYDPLQLPWKVLGFSSKRECLEATFAACGSMLLALQTPEGRTQFDTLVHLTRRTSQQALQECLPFLTAAYLGFAVEVGLRDGSTDLPTICQQALHELSMLGFAESDNHSELRQMITNADDLIVTTLLSLYHEPGVDIAWSWWSAVQALTQQGAALGEALSALTPATNGSAASLHEPSRPFFPAAVVCTALSALPGLGIEPFRKDVIYNVLRHLFYQIASSRFVNDQLRLCAALRIYLAMCGDEFWTDQLNARLLIRSIDQLLDQPHLRDDFRPILVHACNHSQVAEQSSEALVSCILTWSNALAVELDQKADIGDWLFNAARAVAKSSSVATSAIVLLWPVQVTTTELVSVEGLIDVDTLSFALDACPRTALQMASLHRIRTVLRKTNKSHLRAFCRQSAWKLLQRMADCRAADQDRASGEAQSDVISDIFTIVMSSGEVASFERSGRREMGNGHQIPCGMFLNTVDTSQISGLYAAAILAIDQLGHSFILEQNYQAFETLRNIAAASQGSLVAAHSTKVPAQTRQELDRIRPGISPLVPSGAPPQADDLLEPDLRDTAASPNRWVCNIASLLCDVLFAARRQPIFRPIASFVSNDAEAARALLPILLLCFTSTDIELETPSPPTRSSAMRRTSGKHSQPPTQETIRESFRAAVAKHFEQVLKTSTSDPACSEIIVESLLAVRSFRPMHEEPDKVCYWYNVDTNLLAQRCIACGMFSAAIFFVEHGSSHQGGSPASGEPAVRTGTNLLHEAYMNIDDPDAFYGFTDGDVRELLLKRLHHEGQWLRAFQYHAADFEASSSDGVRRLGSEGRSLRQSLSSLGFNRLFDSVGPRSEAGLSLAVIPSSYYGINAASWDLPGAVPAATSKDHNLDTVLQALRQLGSEHDADRALSITIPSQLRALCSTPIESISAMRAIEGELLALSQVKEWRKASASLGADEAVAHLRAAWTSVNSDHHFDVTEKVLNTRRSVLQAARQRLSRMQIGDALDGPAAEAGKVERSLLVLLSRQAREHENLQKAINATARAERIEKAIDDGANVAREEFAAVLWEQKEHSPAMQLLSQIVDDLSVKANSPAPQKRRGARLLALLAQWRATARSQHPREIDRALFEPALRLIASSNTPETATSLRDPAAAGEQCEIAYRWARFAEEHHRGSDLAEITRLRLYIDRRLEEIAQNQRECERTTSKTERGKLLQFQRQAEKMLRQDQTRLTELEASRTHFLHRSVAMYARALASADAHDDAVARLISLWFENAADAGLNRLLTTSLSSIASRKFVALMHQLSARLTEVSDSSDSMAPFQTNLAQLLLRMCQDHPFHCLYAVFALIKTGADAKASTQGPSPRNSLGPSESSSLSPSPQILRSTAAEKIWNHIKRRPTLSKRIKAFEELCLAYVEWAEYDLTSRPDRYFQSSGSVKKGALRMPPSGELRLARMRSVDVPVATARLEIDPTCRYESFVSITRYSDTFTTAGGIHLPKISECIGSDGKRYKQLFKRDDDLRQDAVMQQVFRVVNELLHADRKTRERRLTIRTYGVLPLGPQCGMLEFVSNTVPLGEVLLALHEKYRGNDLAPLQARAKLRDAQSLPAETKLEAFLDVCERMRPALHYFFSEASRMPRDWYETRLRYTRSVSTNSIVGHTLGLGDRHVSNILLDKESGELVHIDFGVAFDQGKLLPIPELVPFRLTRDIVDGMGVNGVEGTFRRCCEETLRMLRAHRDVIKTVLEVFRHDPLFAWTSNPIKVLQRQAEEESSLPAASIERSGIVASGGARSTRAPTPTAMLTAARGLSSRSTTPYGMHGEVAGGIGTDTAELSADRAITSVMAKLSSSLSIEYTVNDLIQQAMDAGNLSAIFHGWQAAL</sequence>
<feature type="compositionally biased region" description="Polar residues" evidence="21">
    <location>
        <begin position="1943"/>
        <end position="1962"/>
    </location>
</feature>
<dbReference type="InterPro" id="IPR016024">
    <property type="entry name" value="ARM-type_fold"/>
</dbReference>
<keyword evidence="8" id="KW-0808">Transferase</keyword>
<dbReference type="SUPFAM" id="SSF48371">
    <property type="entry name" value="ARM repeat"/>
    <property type="match status" value="1"/>
</dbReference>
<evidence type="ECO:0000256" key="20">
    <source>
        <dbReference type="ARBA" id="ARBA00048679"/>
    </source>
</evidence>
<dbReference type="Gene3D" id="3.30.1010.10">
    <property type="entry name" value="Phosphatidylinositol 3-kinase Catalytic Subunit, Chain A, domain 4"/>
    <property type="match status" value="1"/>
</dbReference>